<reference evidence="1 2" key="1">
    <citation type="journal article" date="2015" name="Sci. Rep.">
        <title>The power of single molecule real-time sequencing technology in the de novo assembly of a eukaryotic genome.</title>
        <authorList>
            <person name="Sakai H."/>
            <person name="Naito K."/>
            <person name="Ogiso-Tanaka E."/>
            <person name="Takahashi Y."/>
            <person name="Iseki K."/>
            <person name="Muto C."/>
            <person name="Satou K."/>
            <person name="Teruya K."/>
            <person name="Shiroma A."/>
            <person name="Shimoji M."/>
            <person name="Hirano T."/>
            <person name="Itoh T."/>
            <person name="Kaga A."/>
            <person name="Tomooka N."/>
        </authorList>
    </citation>
    <scope>NUCLEOTIDE SEQUENCE [LARGE SCALE GENOMIC DNA]</scope>
    <source>
        <strain evidence="2">cv. Shumari</strain>
    </source>
</reference>
<dbReference type="Proteomes" id="UP000291084">
    <property type="component" value="Chromosome 11"/>
</dbReference>
<gene>
    <name evidence="1" type="primary">Vigan.11G026600</name>
    <name evidence="1" type="ORF">VIGAN_11026600</name>
</gene>
<name>A0A0S3T833_PHAAN</name>
<accession>A0A0S3T833</accession>
<evidence type="ECO:0000313" key="2">
    <source>
        <dbReference type="Proteomes" id="UP000291084"/>
    </source>
</evidence>
<evidence type="ECO:0000313" key="1">
    <source>
        <dbReference type="EMBL" id="BAU01107.1"/>
    </source>
</evidence>
<proteinExistence type="predicted"/>
<protein>
    <submittedName>
        <fullName evidence="1">Uncharacterized protein</fullName>
    </submittedName>
</protein>
<sequence length="92" mass="10290">MLSPNKIVTLYYISGGSHLYSKQLWSCKSVGPCAICTSTNSTFAFRSTPRELSTNWWPPHSIKHGLHTPKRIFLFNSKRLLAAERNGHGPCG</sequence>
<dbReference type="EMBL" id="AP015044">
    <property type="protein sequence ID" value="BAU01107.1"/>
    <property type="molecule type" value="Genomic_DNA"/>
</dbReference>
<keyword evidence="2" id="KW-1185">Reference proteome</keyword>
<dbReference type="AlphaFoldDB" id="A0A0S3T833"/>
<organism evidence="1 2">
    <name type="scientific">Vigna angularis var. angularis</name>
    <dbReference type="NCBI Taxonomy" id="157739"/>
    <lineage>
        <taxon>Eukaryota</taxon>
        <taxon>Viridiplantae</taxon>
        <taxon>Streptophyta</taxon>
        <taxon>Embryophyta</taxon>
        <taxon>Tracheophyta</taxon>
        <taxon>Spermatophyta</taxon>
        <taxon>Magnoliopsida</taxon>
        <taxon>eudicotyledons</taxon>
        <taxon>Gunneridae</taxon>
        <taxon>Pentapetalae</taxon>
        <taxon>rosids</taxon>
        <taxon>fabids</taxon>
        <taxon>Fabales</taxon>
        <taxon>Fabaceae</taxon>
        <taxon>Papilionoideae</taxon>
        <taxon>50 kb inversion clade</taxon>
        <taxon>NPAAA clade</taxon>
        <taxon>indigoferoid/millettioid clade</taxon>
        <taxon>Phaseoleae</taxon>
        <taxon>Vigna</taxon>
    </lineage>
</organism>